<organism evidence="2 3">
    <name type="scientific">Autumnicola lenta</name>
    <dbReference type="NCBI Taxonomy" id="3075593"/>
    <lineage>
        <taxon>Bacteria</taxon>
        <taxon>Pseudomonadati</taxon>
        <taxon>Bacteroidota</taxon>
        <taxon>Flavobacteriia</taxon>
        <taxon>Flavobacteriales</taxon>
        <taxon>Flavobacteriaceae</taxon>
        <taxon>Autumnicola</taxon>
    </lineage>
</organism>
<dbReference type="InterPro" id="IPR003741">
    <property type="entry name" value="LUD_dom"/>
</dbReference>
<sequence>MSKSAILEKIKKNKPELVALPDLSVFQHDVPREELIKDFISVSTGNMSNVVSIIDSEVPLQTYLKEFISKNFPLATTFYDTLKIEANPSEVDFTQTPVDLFIAEAKLGVAENGGLWFDDSILKQRISTFACEHTLMIINHKNIVPTMHQAYQKIKISETGYCVLIAGPSKTADIEQSLVVGAQGAVSNTTIII</sequence>
<dbReference type="EMBL" id="JAVRHO010000026">
    <property type="protein sequence ID" value="MDT0648010.1"/>
    <property type="molecule type" value="Genomic_DNA"/>
</dbReference>
<dbReference type="Proteomes" id="UP001245285">
    <property type="component" value="Unassembled WGS sequence"/>
</dbReference>
<accession>A0ABU3CQ03</accession>
<dbReference type="Gene3D" id="3.40.50.10420">
    <property type="entry name" value="NagB/RpiA/CoA transferase-like"/>
    <property type="match status" value="1"/>
</dbReference>
<proteinExistence type="predicted"/>
<keyword evidence="3" id="KW-1185">Reference proteome</keyword>
<reference evidence="2 3" key="1">
    <citation type="submission" date="2023-09" db="EMBL/GenBank/DDBJ databases">
        <authorList>
            <person name="Rey-Velasco X."/>
        </authorList>
    </citation>
    <scope>NUCLEOTIDE SEQUENCE [LARGE SCALE GENOMIC DNA]</scope>
    <source>
        <strain evidence="2 3">F260</strain>
    </source>
</reference>
<evidence type="ECO:0000259" key="1">
    <source>
        <dbReference type="Pfam" id="PF02589"/>
    </source>
</evidence>
<protein>
    <submittedName>
        <fullName evidence="2">LUD domain-containing protein</fullName>
    </submittedName>
</protein>
<dbReference type="InterPro" id="IPR037171">
    <property type="entry name" value="NagB/RpiA_transferase-like"/>
</dbReference>
<feature type="domain" description="LUD" evidence="1">
    <location>
        <begin position="97"/>
        <end position="191"/>
    </location>
</feature>
<dbReference type="SUPFAM" id="SSF100950">
    <property type="entry name" value="NagB/RpiA/CoA transferase-like"/>
    <property type="match status" value="1"/>
</dbReference>
<dbReference type="PANTHER" id="PTHR43682">
    <property type="entry name" value="LACTATE UTILIZATION PROTEIN C"/>
    <property type="match status" value="1"/>
</dbReference>
<gene>
    <name evidence="2" type="ORF">RM545_15030</name>
</gene>
<comment type="caution">
    <text evidence="2">The sequence shown here is derived from an EMBL/GenBank/DDBJ whole genome shotgun (WGS) entry which is preliminary data.</text>
</comment>
<dbReference type="Pfam" id="PF02589">
    <property type="entry name" value="LUD_dom"/>
    <property type="match status" value="1"/>
</dbReference>
<dbReference type="PANTHER" id="PTHR43682:SF1">
    <property type="entry name" value="LACTATE UTILIZATION PROTEIN C"/>
    <property type="match status" value="1"/>
</dbReference>
<dbReference type="InterPro" id="IPR024185">
    <property type="entry name" value="FTHF_cligase-like_sf"/>
</dbReference>
<evidence type="ECO:0000313" key="2">
    <source>
        <dbReference type="EMBL" id="MDT0648010.1"/>
    </source>
</evidence>
<evidence type="ECO:0000313" key="3">
    <source>
        <dbReference type="Proteomes" id="UP001245285"/>
    </source>
</evidence>
<name>A0ABU3CQ03_9FLAO</name>
<dbReference type="RefSeq" id="WP_311496110.1">
    <property type="nucleotide sequence ID" value="NZ_JAVRHO010000026.1"/>
</dbReference>